<feature type="region of interest" description="Disordered" evidence="1">
    <location>
        <begin position="142"/>
        <end position="163"/>
    </location>
</feature>
<accession>A0ABQ0EC07</accession>
<evidence type="ECO:0000313" key="3">
    <source>
        <dbReference type="Proteomes" id="UP001628192"/>
    </source>
</evidence>
<dbReference type="EMBL" id="BAAFSG010000001">
    <property type="protein sequence ID" value="GAB1255278.1"/>
    <property type="molecule type" value="Genomic_DNA"/>
</dbReference>
<proteinExistence type="predicted"/>
<dbReference type="RefSeq" id="WP_407845172.1">
    <property type="nucleotide sequence ID" value="NZ_BAAFSG010000001.1"/>
</dbReference>
<comment type="caution">
    <text evidence="2">The sequence shown here is derived from an EMBL/GenBank/DDBJ whole genome shotgun (WGS) entry which is preliminary data.</text>
</comment>
<keyword evidence="3" id="KW-1185">Reference proteome</keyword>
<feature type="compositionally biased region" description="Polar residues" evidence="1">
    <location>
        <begin position="1002"/>
        <end position="1020"/>
    </location>
</feature>
<sequence>MANLNLFRPSSGQHSVFHSTGNEAVILNFPAGEATLGREGEALTFTFDDGGTLALEGFYTTYTSSNVPEFLVDGQALSGKEFFAALGHDDLMPAAGPAGGERGARYNEFAESSLAEGVDHLDGLDWQMQPLFASETEFPAEGLLAASGGGGDTPGPGPDTDPDGGTYHTRLVMSHGSGQSLSFQAVDENGHLVTDASKLSFAFAGGVSQYFNPPSVDPATGLVTVTLTEVGKAALAAGGKFASTLEVSIGGKTYTMDLLGSGGTSTYDYTQREAEAGMDGPLKGEWYVSHGKIVSGETITLGGDSINNILVVNARDSGNAYATHNTEMTFAHDTVGRVDIAAKAEGGGAYGNYIQGYGGNAAGLIDAGTKADVHISASSGTGTAMAMATSSEKAADGSMYETSAVVRGRDISFIANATEKMAAGIWGSGKTTVNVEAQGDVNFSSVTKGGTVDNMSTGVYTRDQAIVNISGQNVSSEAKALAGGGADGTVTSSGFRTSAGTSLNITTAENGTFNASSYQETSPYDSPYSGVSWTGGRAAGFTSMGLTASGNVDQGGWGNKSHLNVKAGDVNISATVDASSGKGTAAGIYAGYGGNVNINTSDNGNELNISGHAPSWGVGIISTNHGITHINAGDGDDVININASAHNGAAAIGLATQAGGMTVIDGGGGNDTVNINATFTGTKTLSTDYMDVKGGAFGMNAAWGTAVNKITNVNNVNITADASGSDNGWAYGMFTRDGWGTSTQNIIENSDSPITVVITAKAGTAGEAYAMYGNAGGLNLIQGGSKAGDEHGDNITLTGNVGGYVNVINTGSGNDHIEINGDLRGADNTFNMGGGNDAFTLNGNITGGANRILMGDGDDRVVINGSVTGGSTTINLGTGNDTVVLDGHVKGGLSIISGEGHDLLVLKADSFDDFMDKYDAWLQGNISKIQVEEINVSVNGLSDADRASLEDYFNSDHFNGYQVGFVDGAAAAAAYVADDMPDAYREAGLTGNEHDSGGGVSGQTEQSYESVHTDSVSDDTGTLVAQQQIASEFGG</sequence>
<evidence type="ECO:0000256" key="1">
    <source>
        <dbReference type="SAM" id="MobiDB-lite"/>
    </source>
</evidence>
<dbReference type="Gene3D" id="2.160.20.160">
    <property type="match status" value="1"/>
</dbReference>
<feature type="region of interest" description="Disordered" evidence="1">
    <location>
        <begin position="986"/>
        <end position="1020"/>
    </location>
</feature>
<protein>
    <submittedName>
        <fullName evidence="2">Uncharacterized protein</fullName>
    </submittedName>
</protein>
<evidence type="ECO:0000313" key="2">
    <source>
        <dbReference type="EMBL" id="GAB1255278.1"/>
    </source>
</evidence>
<gene>
    <name evidence="2" type="ORF">Defa_27650</name>
</gene>
<name>A0ABQ0EC07_9BACT</name>
<reference evidence="2 3" key="1">
    <citation type="journal article" date="2025" name="Int. J. Syst. Evol. Microbiol.">
        <title>Desulfovibrio falkowii sp. nov., Porphyromonas miyakawae sp. nov., Mediterraneibacter flintii sp. nov. and Owariibacterium komagatae gen. nov., sp. nov., isolated from human faeces.</title>
        <authorList>
            <person name="Hamaguchi T."/>
            <person name="Ohara M."/>
            <person name="Hisatomi A."/>
            <person name="Sekiguchi K."/>
            <person name="Takeda J.I."/>
            <person name="Ueyama J."/>
            <person name="Ito M."/>
            <person name="Nishiwaki H."/>
            <person name="Ogi T."/>
            <person name="Hirayama M."/>
            <person name="Ohkuma M."/>
            <person name="Sakamoto M."/>
            <person name="Ohno K."/>
        </authorList>
    </citation>
    <scope>NUCLEOTIDE SEQUENCE [LARGE SCALE GENOMIC DNA]</scope>
    <source>
        <strain evidence="2 3">13CB8C</strain>
    </source>
</reference>
<dbReference type="Proteomes" id="UP001628192">
    <property type="component" value="Unassembled WGS sequence"/>
</dbReference>
<organism evidence="2 3">
    <name type="scientific">Desulfovibrio falkowii</name>
    <dbReference type="NCBI Taxonomy" id="3136602"/>
    <lineage>
        <taxon>Bacteria</taxon>
        <taxon>Pseudomonadati</taxon>
        <taxon>Thermodesulfobacteriota</taxon>
        <taxon>Desulfovibrionia</taxon>
        <taxon>Desulfovibrionales</taxon>
        <taxon>Desulfovibrionaceae</taxon>
        <taxon>Desulfovibrio</taxon>
    </lineage>
</organism>